<feature type="compositionally biased region" description="Basic and acidic residues" evidence="1">
    <location>
        <begin position="103"/>
        <end position="123"/>
    </location>
</feature>
<name>A0A1J3HB49_NOCCA</name>
<reference evidence="2" key="1">
    <citation type="submission" date="2016-07" db="EMBL/GenBank/DDBJ databases">
        <title>De novo transcriptome assembly of four accessions of the metal hyperaccumulator plant Noccaea caerulescens.</title>
        <authorList>
            <person name="Blande D."/>
            <person name="Halimaa P."/>
            <person name="Tervahauta A.I."/>
            <person name="Aarts M.G."/>
            <person name="Karenlampi S.O."/>
        </authorList>
    </citation>
    <scope>NUCLEOTIDE SEQUENCE</scope>
</reference>
<dbReference type="EMBL" id="GEVL01012600">
    <property type="protein sequence ID" value="JAU64741.1"/>
    <property type="molecule type" value="Transcribed_RNA"/>
</dbReference>
<protein>
    <submittedName>
        <fullName evidence="2">Uncharacterized protein</fullName>
    </submittedName>
</protein>
<evidence type="ECO:0000256" key="1">
    <source>
        <dbReference type="SAM" id="MobiDB-lite"/>
    </source>
</evidence>
<gene>
    <name evidence="2" type="ORF">LE_TR19579_c0_g1_i1_g.62484</name>
</gene>
<dbReference type="AlphaFoldDB" id="A0A1J3HB49"/>
<evidence type="ECO:0000313" key="2">
    <source>
        <dbReference type="EMBL" id="JAU64741.1"/>
    </source>
</evidence>
<feature type="region of interest" description="Disordered" evidence="1">
    <location>
        <begin position="46"/>
        <end position="123"/>
    </location>
</feature>
<proteinExistence type="predicted"/>
<sequence>MMNKRRFEPEVMDFPEACGVFSDSGDIWKQSKFKRRSVGAHRDFPDFFKFKDESSNHSETGSSGIEESEPVLESDGGVKDHQEMEEVVGEREDKPNQILESDGGIKDHQEKEEVVGDSEDKRNRVLECSRKARKTSSVNSTMEAETDVVNMAKMAIVCGLAATSKCPWRQPKKRGSRKVNDMR</sequence>
<feature type="compositionally biased region" description="Basic and acidic residues" evidence="1">
    <location>
        <begin position="46"/>
        <end position="56"/>
    </location>
</feature>
<organism evidence="2">
    <name type="scientific">Noccaea caerulescens</name>
    <name type="common">Alpine penny-cress</name>
    <name type="synonym">Thlaspi caerulescens</name>
    <dbReference type="NCBI Taxonomy" id="107243"/>
    <lineage>
        <taxon>Eukaryota</taxon>
        <taxon>Viridiplantae</taxon>
        <taxon>Streptophyta</taxon>
        <taxon>Embryophyta</taxon>
        <taxon>Tracheophyta</taxon>
        <taxon>Spermatophyta</taxon>
        <taxon>Magnoliopsida</taxon>
        <taxon>eudicotyledons</taxon>
        <taxon>Gunneridae</taxon>
        <taxon>Pentapetalae</taxon>
        <taxon>rosids</taxon>
        <taxon>malvids</taxon>
        <taxon>Brassicales</taxon>
        <taxon>Brassicaceae</taxon>
        <taxon>Coluteocarpeae</taxon>
        <taxon>Noccaea</taxon>
    </lineage>
</organism>
<feature type="compositionally biased region" description="Basic and acidic residues" evidence="1">
    <location>
        <begin position="76"/>
        <end position="95"/>
    </location>
</feature>
<accession>A0A1J3HB49</accession>